<dbReference type="SUPFAM" id="SSF48452">
    <property type="entry name" value="TPR-like"/>
    <property type="match status" value="1"/>
</dbReference>
<dbReference type="Pfam" id="PF12771">
    <property type="entry name" value="SusD-like_2"/>
    <property type="match status" value="1"/>
</dbReference>
<name>A0ABT5VQF5_9BACT</name>
<evidence type="ECO:0000313" key="2">
    <source>
        <dbReference type="Proteomes" id="UP001528920"/>
    </source>
</evidence>
<keyword evidence="2" id="KW-1185">Reference proteome</keyword>
<comment type="caution">
    <text evidence="1">The sequence shown here is derived from an EMBL/GenBank/DDBJ whole genome shotgun (WGS) entry which is preliminary data.</text>
</comment>
<dbReference type="PROSITE" id="PS51257">
    <property type="entry name" value="PROKAR_LIPOPROTEIN"/>
    <property type="match status" value="1"/>
</dbReference>
<sequence>MKKYFLLIILSGLLFTGCDEFLDVNDDPNNPTTVSPDLILPVAQDYTASYNTSSRRTNHLGNMLMYNWSETYGFSWYDEEFKYLVTPTFYDQLFRDAYGTALKQYHALADLDEEYGHYKAIGSIMKSFHFQILVDLYGDVPYSEALARGAVATPVYDDALTIYNDLLVQLANAVTMIEAAEANELSVAPGDDDIMFGGDMNKWKQFANTIKLRVLVRMSDVADISGGIAEINANGYGYIGEDVTVQPGYLNEEGKQNPFWETLGSKVDGTVTLSNDATCATQYVLDYLTTTNDPRLAFLYETPDTGHLGVEQGSNPDDNYAADLVSNIGPGVLKAATMEAVVFTLAESHFNQAEAALKGFGGDAEASYNAGVEASFANLGAGSSATYLSQAVNNIAYASSANKLEAIITQKWLALNGVDAIQSWFDYTRTGYPSNLPVSLLASTSDRPVRLFYPSSEITGNTINLPSQPNAFTSKIFWAN</sequence>
<dbReference type="Proteomes" id="UP001528920">
    <property type="component" value="Unassembled WGS sequence"/>
</dbReference>
<dbReference type="InterPro" id="IPR041662">
    <property type="entry name" value="SusD-like_2"/>
</dbReference>
<dbReference type="EMBL" id="JAKJSC010000001">
    <property type="protein sequence ID" value="MDE5417670.1"/>
    <property type="molecule type" value="Genomic_DNA"/>
</dbReference>
<gene>
    <name evidence="1" type="ORF">L3049_06590</name>
</gene>
<proteinExistence type="predicted"/>
<keyword evidence="1" id="KW-0449">Lipoprotein</keyword>
<dbReference type="InterPro" id="IPR011990">
    <property type="entry name" value="TPR-like_helical_dom_sf"/>
</dbReference>
<accession>A0ABT5VQF5</accession>
<evidence type="ECO:0000313" key="1">
    <source>
        <dbReference type="EMBL" id="MDE5417670.1"/>
    </source>
</evidence>
<reference evidence="1 2" key="1">
    <citation type="submission" date="2022-01" db="EMBL/GenBank/DDBJ databases">
        <title>Labilibaculum sp. nov, a marine bacterium isolated from Antarctica.</title>
        <authorList>
            <person name="Dai W."/>
        </authorList>
    </citation>
    <scope>NUCLEOTIDE SEQUENCE [LARGE SCALE GENOMIC DNA]</scope>
    <source>
        <strain evidence="1 2">DW002</strain>
    </source>
</reference>
<organism evidence="1 2">
    <name type="scientific">Paralabilibaculum antarcticum</name>
    <dbReference type="NCBI Taxonomy" id="2912572"/>
    <lineage>
        <taxon>Bacteria</taxon>
        <taxon>Pseudomonadati</taxon>
        <taxon>Bacteroidota</taxon>
        <taxon>Bacteroidia</taxon>
        <taxon>Marinilabiliales</taxon>
        <taxon>Marinifilaceae</taxon>
        <taxon>Paralabilibaculum</taxon>
    </lineage>
</organism>
<protein>
    <submittedName>
        <fullName evidence="1">SusD/RagB family nutrient-binding outer membrane lipoprotein</fullName>
    </submittedName>
</protein>
<dbReference type="Gene3D" id="1.25.40.390">
    <property type="match status" value="1"/>
</dbReference>
<dbReference type="RefSeq" id="WP_275109010.1">
    <property type="nucleotide sequence ID" value="NZ_JAKJSC010000001.1"/>
</dbReference>